<dbReference type="EMBL" id="JANBPY010003574">
    <property type="protein sequence ID" value="KAJ1951068.1"/>
    <property type="molecule type" value="Genomic_DNA"/>
</dbReference>
<dbReference type="PANTHER" id="PTHR21405:SF0">
    <property type="entry name" value="TETRATRICOPEPTIDE REPEAT PROTEIN 36"/>
    <property type="match status" value="1"/>
</dbReference>
<accession>A0A9W8E3L2</accession>
<dbReference type="OrthoDB" id="539634at2759"/>
<proteinExistence type="inferred from homology"/>
<keyword evidence="3" id="KW-1185">Reference proteome</keyword>
<comment type="similarity">
    <text evidence="1">Belongs to the TTC36 family.</text>
</comment>
<dbReference type="AlphaFoldDB" id="A0A9W8E3L2"/>
<dbReference type="PANTHER" id="PTHR21405">
    <property type="entry name" value="CDNA SEQUENCE BC021608"/>
    <property type="match status" value="1"/>
</dbReference>
<reference evidence="2" key="1">
    <citation type="submission" date="2022-07" db="EMBL/GenBank/DDBJ databases">
        <title>Phylogenomic reconstructions and comparative analyses of Kickxellomycotina fungi.</title>
        <authorList>
            <person name="Reynolds N.K."/>
            <person name="Stajich J.E."/>
            <person name="Barry K."/>
            <person name="Grigoriev I.V."/>
            <person name="Crous P."/>
            <person name="Smith M.E."/>
        </authorList>
    </citation>
    <scope>NUCLEOTIDE SEQUENCE</scope>
    <source>
        <strain evidence="2">RSA 1196</strain>
    </source>
</reference>
<feature type="non-terminal residue" evidence="2">
    <location>
        <position position="1"/>
    </location>
</feature>
<gene>
    <name evidence="2" type="ORF">IWQ62_006470</name>
</gene>
<sequence length="62" mass="6752">AYTQRGIIRKAQGDTEGAFADLELGGRYGNPLAKEAAVYENPYAKLCNAIMKESLGKLYTPN</sequence>
<dbReference type="Proteomes" id="UP001150925">
    <property type="component" value="Unassembled WGS sequence"/>
</dbReference>
<dbReference type="GO" id="GO:0006570">
    <property type="term" value="P:tyrosine metabolic process"/>
    <property type="evidence" value="ECO:0007669"/>
    <property type="project" value="TreeGrafter"/>
</dbReference>
<comment type="caution">
    <text evidence="2">The sequence shown here is derived from an EMBL/GenBank/DDBJ whole genome shotgun (WGS) entry which is preliminary data.</text>
</comment>
<organism evidence="2 3">
    <name type="scientific">Dispira parvispora</name>
    <dbReference type="NCBI Taxonomy" id="1520584"/>
    <lineage>
        <taxon>Eukaryota</taxon>
        <taxon>Fungi</taxon>
        <taxon>Fungi incertae sedis</taxon>
        <taxon>Zoopagomycota</taxon>
        <taxon>Kickxellomycotina</taxon>
        <taxon>Dimargaritomycetes</taxon>
        <taxon>Dimargaritales</taxon>
        <taxon>Dimargaritaceae</taxon>
        <taxon>Dispira</taxon>
    </lineage>
</organism>
<evidence type="ECO:0000256" key="1">
    <source>
        <dbReference type="ARBA" id="ARBA00006995"/>
    </source>
</evidence>
<protein>
    <submittedName>
        <fullName evidence="2">Uncharacterized protein</fullName>
    </submittedName>
</protein>
<evidence type="ECO:0000313" key="2">
    <source>
        <dbReference type="EMBL" id="KAJ1951068.1"/>
    </source>
</evidence>
<name>A0A9W8E3L2_9FUNG</name>
<dbReference type="InterPro" id="IPR038906">
    <property type="entry name" value="TTC36"/>
</dbReference>
<evidence type="ECO:0000313" key="3">
    <source>
        <dbReference type="Proteomes" id="UP001150925"/>
    </source>
</evidence>